<evidence type="ECO:0000259" key="3">
    <source>
        <dbReference type="Pfam" id="PF12849"/>
    </source>
</evidence>
<feature type="signal peptide" evidence="2">
    <location>
        <begin position="1"/>
        <end position="18"/>
    </location>
</feature>
<evidence type="ECO:0000313" key="4">
    <source>
        <dbReference type="EMBL" id="AEA43107.1"/>
    </source>
</evidence>
<organism evidence="4 5">
    <name type="scientific">Fluviicola taffensis (strain DSM 16823 / NCIMB 13979 / RW262)</name>
    <dbReference type="NCBI Taxonomy" id="755732"/>
    <lineage>
        <taxon>Bacteria</taxon>
        <taxon>Pseudomonadati</taxon>
        <taxon>Bacteroidota</taxon>
        <taxon>Flavobacteriia</taxon>
        <taxon>Flavobacteriales</taxon>
        <taxon>Crocinitomicaceae</taxon>
        <taxon>Fluviicola</taxon>
    </lineage>
</organism>
<accession>F2IAH1</accession>
<sequence length="301" mass="33993" precursor="true">MKKTVPFLALASSILLTACNTSSTPKDTPRRGKKTMYADLSFEPLMATSSYTFTGIYPDSELDFVYTSETDAMNAMAQGKTRTIFVSRDFTAKEKKNLRASNITVQSEIFAHDAVTFIVNLGNNDTLLTQKQLKEILTGKNATWPVSKKPLEVVFDRVQSSNFNFMLHWLDGKQFGKDVHATKSTEELIQYVQDHPFTLGVIGYNLISDFDDPAVQNRLKQFRIVGIQDLEGDYWRPNKASITEEKYPFYRPIWYINSGAPDGLNTGFVHFLSGRQGQLLLEKCELGPGRGTPREINFVTE</sequence>
<feature type="domain" description="PBP" evidence="3">
    <location>
        <begin position="26"/>
        <end position="272"/>
    </location>
</feature>
<keyword evidence="1 2" id="KW-0732">Signal</keyword>
<reference evidence="5" key="2">
    <citation type="submission" date="2011-02" db="EMBL/GenBank/DDBJ databases">
        <title>The complete genome of Fluviicola taffensis DSM 16823.</title>
        <authorList>
            <consortium name="US DOE Joint Genome Institute (JGI-PGF)"/>
            <person name="Lucas S."/>
            <person name="Copeland A."/>
            <person name="Lapidus A."/>
            <person name="Bruce D."/>
            <person name="Goodwin L."/>
            <person name="Pitluck S."/>
            <person name="Kyrpides N."/>
            <person name="Mavromatis K."/>
            <person name="Ivanova N."/>
            <person name="Mikhailova N."/>
            <person name="Pagani I."/>
            <person name="Chertkov O."/>
            <person name="Detter J.C."/>
            <person name="Han C."/>
            <person name="Tapia R."/>
            <person name="Land M."/>
            <person name="Hauser L."/>
            <person name="Markowitz V."/>
            <person name="Cheng J.-F."/>
            <person name="Hugenholtz P."/>
            <person name="Woyke T."/>
            <person name="Wu D."/>
            <person name="Tindall B."/>
            <person name="Pomrenke H.G."/>
            <person name="Brambilla E."/>
            <person name="Klenk H.-P."/>
            <person name="Eisen J.A."/>
        </authorList>
    </citation>
    <scope>NUCLEOTIDE SEQUENCE [LARGE SCALE GENOMIC DNA]</scope>
    <source>
        <strain evidence="5">DSM 16823 / RW262 / RW262</strain>
    </source>
</reference>
<evidence type="ECO:0000256" key="2">
    <source>
        <dbReference type="SAM" id="SignalP"/>
    </source>
</evidence>
<dbReference type="KEGG" id="fte:Fluta_1110"/>
<name>F2IAH1_FLUTR</name>
<evidence type="ECO:0000256" key="1">
    <source>
        <dbReference type="ARBA" id="ARBA00022729"/>
    </source>
</evidence>
<dbReference type="PANTHER" id="PTHR30570">
    <property type="entry name" value="PERIPLASMIC PHOSPHATE BINDING COMPONENT OF PHOSPHATE ABC TRANSPORTER"/>
    <property type="match status" value="1"/>
</dbReference>
<dbReference type="EMBL" id="CP002542">
    <property type="protein sequence ID" value="AEA43107.1"/>
    <property type="molecule type" value="Genomic_DNA"/>
</dbReference>
<feature type="chain" id="PRO_5003278232" evidence="2">
    <location>
        <begin position="19"/>
        <end position="301"/>
    </location>
</feature>
<dbReference type="eggNOG" id="COG0226">
    <property type="taxonomic scope" value="Bacteria"/>
</dbReference>
<dbReference type="PROSITE" id="PS51257">
    <property type="entry name" value="PROKAR_LIPOPROTEIN"/>
    <property type="match status" value="1"/>
</dbReference>
<gene>
    <name evidence="4" type="ordered locus">Fluta_1110</name>
</gene>
<dbReference type="InterPro" id="IPR024370">
    <property type="entry name" value="PBP_domain"/>
</dbReference>
<keyword evidence="5" id="KW-1185">Reference proteome</keyword>
<dbReference type="InterPro" id="IPR050811">
    <property type="entry name" value="Phosphate_ABC_transporter"/>
</dbReference>
<dbReference type="HOGENOM" id="CLU_061152_1_0_10"/>
<dbReference type="OrthoDB" id="1450880at2"/>
<dbReference type="Proteomes" id="UP000007463">
    <property type="component" value="Chromosome"/>
</dbReference>
<dbReference type="Pfam" id="PF12849">
    <property type="entry name" value="PBP_like_2"/>
    <property type="match status" value="1"/>
</dbReference>
<dbReference type="AlphaFoldDB" id="F2IAH1"/>
<proteinExistence type="predicted"/>
<dbReference type="RefSeq" id="WP_013685879.1">
    <property type="nucleotide sequence ID" value="NC_015321.1"/>
</dbReference>
<reference evidence="4 5" key="1">
    <citation type="journal article" date="2011" name="Stand. Genomic Sci.">
        <title>Complete genome sequence of the gliding freshwater bacterium Fluviicola taffensis type strain (RW262).</title>
        <authorList>
            <person name="Woyke T."/>
            <person name="Chertkov O."/>
            <person name="Lapidus A."/>
            <person name="Nolan M."/>
            <person name="Lucas S."/>
            <person name="Del Rio T.G."/>
            <person name="Tice H."/>
            <person name="Cheng J.F."/>
            <person name="Tapia R."/>
            <person name="Han C."/>
            <person name="Goodwin L."/>
            <person name="Pitluck S."/>
            <person name="Liolios K."/>
            <person name="Pagani I."/>
            <person name="Ivanova N."/>
            <person name="Huntemann M."/>
            <person name="Mavromatis K."/>
            <person name="Mikhailova N."/>
            <person name="Pati A."/>
            <person name="Chen A."/>
            <person name="Palaniappan K."/>
            <person name="Land M."/>
            <person name="Hauser L."/>
            <person name="Brambilla E.M."/>
            <person name="Rohde M."/>
            <person name="Mwirichia R."/>
            <person name="Sikorski J."/>
            <person name="Tindall B.J."/>
            <person name="Goker M."/>
            <person name="Bristow J."/>
            <person name="Eisen J.A."/>
            <person name="Markowitz V."/>
            <person name="Hugenholtz P."/>
            <person name="Klenk H.P."/>
            <person name="Kyrpides N.C."/>
        </authorList>
    </citation>
    <scope>NUCLEOTIDE SEQUENCE [LARGE SCALE GENOMIC DNA]</scope>
    <source>
        <strain evidence="5">DSM 16823 / RW262 / RW262</strain>
    </source>
</reference>
<protein>
    <submittedName>
        <fullName evidence="4">ABC-type phosphate transport system periplasmic component-like protein</fullName>
    </submittedName>
</protein>
<dbReference type="Gene3D" id="3.40.190.10">
    <property type="entry name" value="Periplasmic binding protein-like II"/>
    <property type="match status" value="2"/>
</dbReference>
<dbReference type="SUPFAM" id="SSF53850">
    <property type="entry name" value="Periplasmic binding protein-like II"/>
    <property type="match status" value="1"/>
</dbReference>
<dbReference type="PANTHER" id="PTHR30570:SF1">
    <property type="entry name" value="PHOSPHATE-BINDING PROTEIN PSTS"/>
    <property type="match status" value="1"/>
</dbReference>
<evidence type="ECO:0000313" key="5">
    <source>
        <dbReference type="Proteomes" id="UP000007463"/>
    </source>
</evidence>
<dbReference type="STRING" id="755732.Fluta_1110"/>